<organism evidence="2 4">
    <name type="scientific">Mycolicibacterium porcinum</name>
    <dbReference type="NCBI Taxonomy" id="39693"/>
    <lineage>
        <taxon>Bacteria</taxon>
        <taxon>Bacillati</taxon>
        <taxon>Actinomycetota</taxon>
        <taxon>Actinomycetes</taxon>
        <taxon>Mycobacteriales</taxon>
        <taxon>Mycobacteriaceae</taxon>
        <taxon>Mycolicibacterium</taxon>
    </lineage>
</organism>
<evidence type="ECO:0000313" key="5">
    <source>
        <dbReference type="Proteomes" id="UP001558474"/>
    </source>
</evidence>
<evidence type="ECO:0000313" key="4">
    <source>
        <dbReference type="Proteomes" id="UP001141659"/>
    </source>
</evidence>
<dbReference type="AlphaFoldDB" id="A0AAW5SVN1"/>
<name>A0AAW5SVN1_9MYCO</name>
<feature type="compositionally biased region" description="Low complexity" evidence="1">
    <location>
        <begin position="405"/>
        <end position="420"/>
    </location>
</feature>
<protein>
    <recommendedName>
        <fullName evidence="6">PE-PGRS family protein</fullName>
    </recommendedName>
</protein>
<dbReference type="RefSeq" id="WP_133058105.1">
    <property type="nucleotide sequence ID" value="NZ_JACKVC010000009.1"/>
</dbReference>
<evidence type="ECO:0000313" key="2">
    <source>
        <dbReference type="EMBL" id="MCV7387245.1"/>
    </source>
</evidence>
<accession>A0AAW5SVN1</accession>
<dbReference type="EMBL" id="JBDLOU010000126">
    <property type="protein sequence ID" value="MEX3742931.1"/>
    <property type="molecule type" value="Genomic_DNA"/>
</dbReference>
<proteinExistence type="predicted"/>
<evidence type="ECO:0000313" key="3">
    <source>
        <dbReference type="EMBL" id="MEX3742931.1"/>
    </source>
</evidence>
<gene>
    <name evidence="3" type="ORF">ABFW12_32285</name>
    <name evidence="2" type="ORF">H5P34_04195</name>
</gene>
<feature type="region of interest" description="Disordered" evidence="1">
    <location>
        <begin position="369"/>
        <end position="487"/>
    </location>
</feature>
<reference evidence="3 5" key="3">
    <citation type="submission" date="2024-04" db="EMBL/GenBank/DDBJ databases">
        <title>Genomic Markers of Mycobacteria.</title>
        <authorList>
            <person name="Soliman M.S."/>
            <person name="Elkholy A."/>
            <person name="Soliman N.S."/>
            <person name="Abbas A."/>
            <person name="Khayrat S."/>
            <person name="Shawky S."/>
        </authorList>
    </citation>
    <scope>NUCLEOTIDE SEQUENCE [LARGE SCALE GENOMIC DNA]</scope>
    <source>
        <strain evidence="3 5">Egy-CU-AM5</strain>
    </source>
</reference>
<feature type="compositionally biased region" description="Basic and acidic residues" evidence="1">
    <location>
        <begin position="425"/>
        <end position="437"/>
    </location>
</feature>
<sequence length="487" mass="49323">MSVTLRSPLVAGVALVGASAIALTPISPIPADLPAPAIHSATVELTTFQNPIALWADVLGATGSNVAGLAGQWLEDPAPMLTQIIANQIHSLGALAQAGNSFATGMANAFSLDNPSGVPAILQKAVEQIAAGQFEDGFITALSSVVFLGLPVIMAASQAWPALSQPFKNLGNLVDGSLFPVLMGVGLGMIAPFEPLLREAGTRLEVAVKAIKDLDPVTLASTVINAPAALTGAFLNGYMDPEFNYLYPGLLSAPPNASGAAAGILNTFSQLADLIKTPGTDRHDLGGALANLIGGIFGGAQANRSAVQETTDDQVVVDGPSAVNALPSATAKAITVNLTTDAGVKATVTEAPAEKVVAEKAIETDAQITVSDAATKTEPASTETNENTTVSDDDGATVTEKTDTTAEATSTSSTRVTAKVPSTKLAEKVRGDIKKSADSVGKNANSTVSKIRDGLKKSITKPAKPNKKADSSAGNGSSDPGPGKGSE</sequence>
<dbReference type="EMBL" id="JACKVC010000009">
    <property type="protein sequence ID" value="MCV7387245.1"/>
    <property type="molecule type" value="Genomic_DNA"/>
</dbReference>
<evidence type="ECO:0008006" key="6">
    <source>
        <dbReference type="Google" id="ProtNLM"/>
    </source>
</evidence>
<dbReference type="Proteomes" id="UP001141659">
    <property type="component" value="Unassembled WGS sequence"/>
</dbReference>
<reference evidence="2" key="2">
    <citation type="journal article" date="2022" name="BMC Genomics">
        <title>Comparative genome analysis of mycobacteria focusing on tRNA and non-coding RNA.</title>
        <authorList>
            <person name="Behra P.R.K."/>
            <person name="Pettersson B.M.F."/>
            <person name="Ramesh M."/>
            <person name="Das S."/>
            <person name="Dasgupta S."/>
            <person name="Kirsebom L.A."/>
        </authorList>
    </citation>
    <scope>NUCLEOTIDE SEQUENCE</scope>
    <source>
        <strain evidence="2">DSM 44242</strain>
    </source>
</reference>
<feature type="compositionally biased region" description="Polar residues" evidence="1">
    <location>
        <begin position="369"/>
        <end position="390"/>
    </location>
</feature>
<keyword evidence="5" id="KW-1185">Reference proteome</keyword>
<comment type="caution">
    <text evidence="2">The sequence shown here is derived from an EMBL/GenBank/DDBJ whole genome shotgun (WGS) entry which is preliminary data.</text>
</comment>
<reference evidence="2" key="1">
    <citation type="submission" date="2020-07" db="EMBL/GenBank/DDBJ databases">
        <authorList>
            <person name="Pettersson B.M.F."/>
            <person name="Behra P.R.K."/>
            <person name="Ramesh M."/>
            <person name="Das S."/>
            <person name="Dasgupta S."/>
            <person name="Kirsebom L.A."/>
        </authorList>
    </citation>
    <scope>NUCLEOTIDE SEQUENCE</scope>
    <source>
        <strain evidence="2">DSM 44242</strain>
    </source>
</reference>
<dbReference type="Proteomes" id="UP001558474">
    <property type="component" value="Unassembled WGS sequence"/>
</dbReference>
<evidence type="ECO:0000256" key="1">
    <source>
        <dbReference type="SAM" id="MobiDB-lite"/>
    </source>
</evidence>